<organism evidence="1 2">
    <name type="scientific">Gossypium arboreum</name>
    <name type="common">Tree cotton</name>
    <name type="synonym">Gossypium nanking</name>
    <dbReference type="NCBI Taxonomy" id="29729"/>
    <lineage>
        <taxon>Eukaryota</taxon>
        <taxon>Viridiplantae</taxon>
        <taxon>Streptophyta</taxon>
        <taxon>Embryophyta</taxon>
        <taxon>Tracheophyta</taxon>
        <taxon>Spermatophyta</taxon>
        <taxon>Magnoliopsida</taxon>
        <taxon>eudicotyledons</taxon>
        <taxon>Gunneridae</taxon>
        <taxon>Pentapetalae</taxon>
        <taxon>rosids</taxon>
        <taxon>malvids</taxon>
        <taxon>Malvales</taxon>
        <taxon>Malvaceae</taxon>
        <taxon>Malvoideae</taxon>
        <taxon>Gossypium</taxon>
    </lineage>
</organism>
<dbReference type="EMBL" id="KN408075">
    <property type="protein sequence ID" value="KHG17334.1"/>
    <property type="molecule type" value="Genomic_DNA"/>
</dbReference>
<protein>
    <submittedName>
        <fullName evidence="1">Uncharacterized protein</fullName>
    </submittedName>
</protein>
<dbReference type="AlphaFoldDB" id="A0A0B0NZR0"/>
<keyword evidence="2" id="KW-1185">Reference proteome</keyword>
<evidence type="ECO:0000313" key="1">
    <source>
        <dbReference type="EMBL" id="KHG17334.1"/>
    </source>
</evidence>
<gene>
    <name evidence="1" type="ORF">F383_04988</name>
</gene>
<name>A0A0B0NZR0_GOSAR</name>
<evidence type="ECO:0000313" key="2">
    <source>
        <dbReference type="Proteomes" id="UP000032142"/>
    </source>
</evidence>
<dbReference type="Proteomes" id="UP000032142">
    <property type="component" value="Unassembled WGS sequence"/>
</dbReference>
<proteinExistence type="predicted"/>
<accession>A0A0B0NZR0</accession>
<reference evidence="2" key="1">
    <citation type="submission" date="2014-09" db="EMBL/GenBank/DDBJ databases">
        <authorList>
            <person name="Mudge J."/>
            <person name="Ramaraj T."/>
            <person name="Lindquist I.E."/>
            <person name="Bharti A.K."/>
            <person name="Sundararajan A."/>
            <person name="Cameron C.T."/>
            <person name="Woodward J.E."/>
            <person name="May G.D."/>
            <person name="Brubaker C."/>
            <person name="Broadhvest J."/>
            <person name="Wilkins T.A."/>
        </authorList>
    </citation>
    <scope>NUCLEOTIDE SEQUENCE</scope>
    <source>
        <strain evidence="2">cv. AKA8401</strain>
    </source>
</reference>
<sequence>MTLPKNLNTVFFIPMTPGALSLNSNSFLS</sequence>